<dbReference type="AlphaFoldDB" id="A0A165B691"/>
<dbReference type="EMBL" id="KV426545">
    <property type="protein sequence ID" value="KZV79911.1"/>
    <property type="molecule type" value="Genomic_DNA"/>
</dbReference>
<dbReference type="Proteomes" id="UP000077266">
    <property type="component" value="Unassembled WGS sequence"/>
</dbReference>
<reference evidence="1 2" key="1">
    <citation type="journal article" date="2016" name="Mol. Biol. Evol.">
        <title>Comparative Genomics of Early-Diverging Mushroom-Forming Fungi Provides Insights into the Origins of Lignocellulose Decay Capabilities.</title>
        <authorList>
            <person name="Nagy L.G."/>
            <person name="Riley R."/>
            <person name="Tritt A."/>
            <person name="Adam C."/>
            <person name="Daum C."/>
            <person name="Floudas D."/>
            <person name="Sun H."/>
            <person name="Yadav J.S."/>
            <person name="Pangilinan J."/>
            <person name="Larsson K.H."/>
            <person name="Matsuura K."/>
            <person name="Barry K."/>
            <person name="Labutti K."/>
            <person name="Kuo R."/>
            <person name="Ohm R.A."/>
            <person name="Bhattacharya S.S."/>
            <person name="Shirouzu T."/>
            <person name="Yoshinaga Y."/>
            <person name="Martin F.M."/>
            <person name="Grigoriev I.V."/>
            <person name="Hibbett D.S."/>
        </authorList>
    </citation>
    <scope>NUCLEOTIDE SEQUENCE [LARGE SCALE GENOMIC DNA]</scope>
    <source>
        <strain evidence="1 2">HHB12029</strain>
    </source>
</reference>
<evidence type="ECO:0000313" key="1">
    <source>
        <dbReference type="EMBL" id="KZV79911.1"/>
    </source>
</evidence>
<gene>
    <name evidence="1" type="ORF">EXIGLDRAFT_733996</name>
</gene>
<name>A0A165B691_EXIGL</name>
<sequence length="74" mass="8211">MRVSFSPDRIRPEMLLPVAQHLLEVWSNKSMSTAEGPDSVPAPQSASRRLLIGCICCADPGTTQRSTVWRVCRL</sequence>
<protein>
    <submittedName>
        <fullName evidence="1">Uncharacterized protein</fullName>
    </submittedName>
</protein>
<organism evidence="1 2">
    <name type="scientific">Exidia glandulosa HHB12029</name>
    <dbReference type="NCBI Taxonomy" id="1314781"/>
    <lineage>
        <taxon>Eukaryota</taxon>
        <taxon>Fungi</taxon>
        <taxon>Dikarya</taxon>
        <taxon>Basidiomycota</taxon>
        <taxon>Agaricomycotina</taxon>
        <taxon>Agaricomycetes</taxon>
        <taxon>Auriculariales</taxon>
        <taxon>Exidiaceae</taxon>
        <taxon>Exidia</taxon>
    </lineage>
</organism>
<accession>A0A165B691</accession>
<proteinExistence type="predicted"/>
<keyword evidence="2" id="KW-1185">Reference proteome</keyword>
<evidence type="ECO:0000313" key="2">
    <source>
        <dbReference type="Proteomes" id="UP000077266"/>
    </source>
</evidence>
<dbReference type="InParanoid" id="A0A165B691"/>